<dbReference type="RefSeq" id="WP_194703995.1">
    <property type="nucleotide sequence ID" value="NZ_JADKNH010000020.1"/>
</dbReference>
<keyword evidence="1" id="KW-1133">Transmembrane helix</keyword>
<evidence type="ECO:0000313" key="2">
    <source>
        <dbReference type="EMBL" id="MBF4695755.1"/>
    </source>
</evidence>
<gene>
    <name evidence="2" type="ORF">ISU02_21880</name>
</gene>
<protein>
    <recommendedName>
        <fullName evidence="4">ABC transporter permease</fullName>
    </recommendedName>
</protein>
<organism evidence="2 3">
    <name type="scientific">Fusibacter ferrireducens</name>
    <dbReference type="NCBI Taxonomy" id="2785058"/>
    <lineage>
        <taxon>Bacteria</taxon>
        <taxon>Bacillati</taxon>
        <taxon>Bacillota</taxon>
        <taxon>Clostridia</taxon>
        <taxon>Eubacteriales</taxon>
        <taxon>Eubacteriales Family XII. Incertae Sedis</taxon>
        <taxon>Fusibacter</taxon>
    </lineage>
</organism>
<evidence type="ECO:0008006" key="4">
    <source>
        <dbReference type="Google" id="ProtNLM"/>
    </source>
</evidence>
<evidence type="ECO:0000256" key="1">
    <source>
        <dbReference type="SAM" id="Phobius"/>
    </source>
</evidence>
<evidence type="ECO:0000313" key="3">
    <source>
        <dbReference type="Proteomes" id="UP000614200"/>
    </source>
</evidence>
<accession>A0ABR9ZZ74</accession>
<name>A0ABR9ZZ74_9FIRM</name>
<feature type="transmembrane region" description="Helical" evidence="1">
    <location>
        <begin position="21"/>
        <end position="40"/>
    </location>
</feature>
<proteinExistence type="predicted"/>
<feature type="transmembrane region" description="Helical" evidence="1">
    <location>
        <begin position="114"/>
        <end position="141"/>
    </location>
</feature>
<feature type="transmembrane region" description="Helical" evidence="1">
    <location>
        <begin position="73"/>
        <end position="93"/>
    </location>
</feature>
<sequence>MIVKIENYVPVGIDYEQEIKWICIGLIMSTLYSFGFLFSLSREYSALFTGNAFNPVLRKDAIMPDFVELFGHYWIGFLIVVLCMIALFVHHYTYHYQNSKSIYLMRRLPKRWELLKRCVALPLFSSAASMLIALLLMLVYFGIYLSVTPETCLAPDQWQKIWHFY</sequence>
<keyword evidence="3" id="KW-1185">Reference proteome</keyword>
<reference evidence="2 3" key="1">
    <citation type="submission" date="2020-11" db="EMBL/GenBank/DDBJ databases">
        <title>Fusibacter basophilias sp. nov.</title>
        <authorList>
            <person name="Qiu D."/>
        </authorList>
    </citation>
    <scope>NUCLEOTIDE SEQUENCE [LARGE SCALE GENOMIC DNA]</scope>
    <source>
        <strain evidence="2 3">Q10-2</strain>
    </source>
</reference>
<comment type="caution">
    <text evidence="2">The sequence shown here is derived from an EMBL/GenBank/DDBJ whole genome shotgun (WGS) entry which is preliminary data.</text>
</comment>
<keyword evidence="1" id="KW-0812">Transmembrane</keyword>
<dbReference type="Proteomes" id="UP000614200">
    <property type="component" value="Unassembled WGS sequence"/>
</dbReference>
<dbReference type="EMBL" id="JADKNH010000020">
    <property type="protein sequence ID" value="MBF4695755.1"/>
    <property type="molecule type" value="Genomic_DNA"/>
</dbReference>
<keyword evidence="1" id="KW-0472">Membrane</keyword>